<dbReference type="Proteomes" id="UP000252586">
    <property type="component" value="Unassembled WGS sequence"/>
</dbReference>
<dbReference type="OrthoDB" id="3258326at2"/>
<dbReference type="AlphaFoldDB" id="A0A366DEJ8"/>
<evidence type="ECO:0000259" key="1">
    <source>
        <dbReference type="SMART" id="SM00382"/>
    </source>
</evidence>
<reference evidence="2 3" key="1">
    <citation type="submission" date="2018-06" db="EMBL/GenBank/DDBJ databases">
        <title>Genomic Encyclopedia of Type Strains, Phase IV (KMG-IV): sequencing the most valuable type-strain genomes for metagenomic binning, comparative biology and taxonomic classification.</title>
        <authorList>
            <person name="Goeker M."/>
        </authorList>
    </citation>
    <scope>NUCLEOTIDE SEQUENCE [LARGE SCALE GENOMIC DNA]</scope>
    <source>
        <strain evidence="2 3">DSM 44599</strain>
    </source>
</reference>
<sequence>MTTIPATPELTADSLVWQFLFWPSPFREASALALLRDWAAQKHAPQLILEARSTVDGVEYLVGTQLRHAHGVRRSVEQLVPGSVVTPFDSNERGEIATARRLKLTATDWPLEPSDRVATSRSILSALTAVNAPGERLVVQLVLGPRRQPMLPTERPTGSHQSTASKVWSGLVPDRRPNAKQALLRKLGQHGFTAAIRLGVQAAAADRRKSLLLGLAAAIGTVETPGAHLKLVNDKPGAVNQPKATWSILTPAQPLSVPEVSHLLAWPVSDNRDDRFPGQPPIHPRPVRPTPALLSGKRVIATANAPGVSGTIGYDVLDAMRHTWVIGPNGTGKSTLLLNLIVQDLEAGRPVVVIEPKDLVADILARIPDHRKADIVLLDPLDSAPVGINPLAHSDGRTPEVIADSLFGTIHAIHGDLGPRSADILRNSLEVLAKRDDASLTMLPLLLTNPGFRRSLTQRVIREDPFAAGPFWQWFDSLSPEAVDTKIAPLSNKLRPLLTRQLRAVLAQRNPKFNIRQVLRENKVLLVPLQKGVIGPESATLLGAIILAELWQAVRERAGTPEDTRTPVMVYIDEVQDYLKLPTDLGDALATARSLRAGFHLAHQYQKQLPPAMLDAFRNNARSRITFQLQSGDAKDMATGQSVLAPEDFGALPAHHVYVNAMRDNTVQPWASGVTLPPPPATSDPNEIRRLSRERYGQPLDEVEQGFTELLDQVAGDMDNPRGGRRRRQS</sequence>
<evidence type="ECO:0000313" key="2">
    <source>
        <dbReference type="EMBL" id="RBO88482.1"/>
    </source>
</evidence>
<proteinExistence type="predicted"/>
<dbReference type="STRING" id="1210090.GCA_001613185_05371"/>
<dbReference type="PANTHER" id="PTHR30121:SF6">
    <property type="entry name" value="SLR6007 PROTEIN"/>
    <property type="match status" value="1"/>
</dbReference>
<dbReference type="InterPro" id="IPR027417">
    <property type="entry name" value="P-loop_NTPase"/>
</dbReference>
<organism evidence="2 3">
    <name type="scientific">Nocardia puris</name>
    <dbReference type="NCBI Taxonomy" id="208602"/>
    <lineage>
        <taxon>Bacteria</taxon>
        <taxon>Bacillati</taxon>
        <taxon>Actinomycetota</taxon>
        <taxon>Actinomycetes</taxon>
        <taxon>Mycobacteriales</taxon>
        <taxon>Nocardiaceae</taxon>
        <taxon>Nocardia</taxon>
    </lineage>
</organism>
<dbReference type="SMART" id="SM00382">
    <property type="entry name" value="AAA"/>
    <property type="match status" value="1"/>
</dbReference>
<dbReference type="InterPro" id="IPR003593">
    <property type="entry name" value="AAA+_ATPase"/>
</dbReference>
<accession>A0A366DEJ8</accession>
<dbReference type="EMBL" id="QNRE01000009">
    <property type="protein sequence ID" value="RBO88482.1"/>
    <property type="molecule type" value="Genomic_DNA"/>
</dbReference>
<dbReference type="SUPFAM" id="SSF52540">
    <property type="entry name" value="P-loop containing nucleoside triphosphate hydrolases"/>
    <property type="match status" value="1"/>
</dbReference>
<dbReference type="InterPro" id="IPR051162">
    <property type="entry name" value="T4SS_component"/>
</dbReference>
<dbReference type="Gene3D" id="3.40.50.300">
    <property type="entry name" value="P-loop containing nucleotide triphosphate hydrolases"/>
    <property type="match status" value="2"/>
</dbReference>
<name>A0A366DEJ8_9NOCA</name>
<keyword evidence="3" id="KW-1185">Reference proteome</keyword>
<protein>
    <recommendedName>
        <fullName evidence="1">AAA+ ATPase domain-containing protein</fullName>
    </recommendedName>
</protein>
<gene>
    <name evidence="2" type="ORF">DFR74_109252</name>
</gene>
<evidence type="ECO:0000313" key="3">
    <source>
        <dbReference type="Proteomes" id="UP000252586"/>
    </source>
</evidence>
<dbReference type="PANTHER" id="PTHR30121">
    <property type="entry name" value="UNCHARACTERIZED PROTEIN YJGR-RELATED"/>
    <property type="match status" value="1"/>
</dbReference>
<comment type="caution">
    <text evidence="2">The sequence shown here is derived from an EMBL/GenBank/DDBJ whole genome shotgun (WGS) entry which is preliminary data.</text>
</comment>
<dbReference type="RefSeq" id="WP_067512439.1">
    <property type="nucleotide sequence ID" value="NZ_CP107943.1"/>
</dbReference>
<feature type="domain" description="AAA+ ATPase" evidence="1">
    <location>
        <begin position="319"/>
        <end position="435"/>
    </location>
</feature>